<dbReference type="Gene3D" id="3.20.20.80">
    <property type="entry name" value="Glycosidases"/>
    <property type="match status" value="1"/>
</dbReference>
<evidence type="ECO:0000256" key="3">
    <source>
        <dbReference type="ARBA" id="ARBA00023001"/>
    </source>
</evidence>
<evidence type="ECO:0000313" key="9">
    <source>
        <dbReference type="EMBL" id="MCK7615568.1"/>
    </source>
</evidence>
<evidence type="ECO:0000256" key="5">
    <source>
        <dbReference type="ARBA" id="ARBA00023295"/>
    </source>
</evidence>
<evidence type="ECO:0000256" key="7">
    <source>
        <dbReference type="RuleBase" id="RU361153"/>
    </source>
</evidence>
<evidence type="ECO:0000256" key="2">
    <source>
        <dbReference type="ARBA" id="ARBA00022801"/>
    </source>
</evidence>
<name>A0ABT0H395_9HYPH</name>
<dbReference type="InterPro" id="IPR050386">
    <property type="entry name" value="Glycosyl_hydrolase_5"/>
</dbReference>
<keyword evidence="3" id="KW-0136">Cellulose degradation</keyword>
<comment type="similarity">
    <text evidence="1 7">Belongs to the glycosyl hydrolase 5 (cellulase A) family.</text>
</comment>
<feature type="domain" description="Glycoside hydrolase family 5" evidence="8">
    <location>
        <begin position="93"/>
        <end position="408"/>
    </location>
</feature>
<keyword evidence="2 7" id="KW-0378">Hydrolase</keyword>
<keyword evidence="10" id="KW-1185">Reference proteome</keyword>
<dbReference type="GO" id="GO:0016787">
    <property type="term" value="F:hydrolase activity"/>
    <property type="evidence" value="ECO:0007669"/>
    <property type="project" value="UniProtKB-KW"/>
</dbReference>
<comment type="caution">
    <text evidence="9">The sequence shown here is derived from an EMBL/GenBank/DDBJ whole genome shotgun (WGS) entry which is preliminary data.</text>
</comment>
<evidence type="ECO:0000259" key="8">
    <source>
        <dbReference type="Pfam" id="PF00150"/>
    </source>
</evidence>
<dbReference type="PANTHER" id="PTHR31297">
    <property type="entry name" value="GLUCAN ENDO-1,6-BETA-GLUCOSIDASE B"/>
    <property type="match status" value="1"/>
</dbReference>
<proteinExistence type="inferred from homology"/>
<keyword evidence="5 7" id="KW-0326">Glycosidase</keyword>
<gene>
    <name evidence="9" type="ORF">M0H32_25640</name>
</gene>
<dbReference type="InterPro" id="IPR017853">
    <property type="entry name" value="GH"/>
</dbReference>
<keyword evidence="6" id="KW-0624">Polysaccharide degradation</keyword>
<organism evidence="9 10">
    <name type="scientific">Roseibium sediminicola</name>
    <dbReference type="NCBI Taxonomy" id="2933272"/>
    <lineage>
        <taxon>Bacteria</taxon>
        <taxon>Pseudomonadati</taxon>
        <taxon>Pseudomonadota</taxon>
        <taxon>Alphaproteobacteria</taxon>
        <taxon>Hyphomicrobiales</taxon>
        <taxon>Stappiaceae</taxon>
        <taxon>Roseibium</taxon>
    </lineage>
</organism>
<dbReference type="PANTHER" id="PTHR31297:SF41">
    <property type="entry name" value="ENDOGLUCANASE, PUTATIVE (AFU_ORTHOLOGUE AFUA_5G01830)-RELATED"/>
    <property type="match status" value="1"/>
</dbReference>
<reference evidence="9" key="1">
    <citation type="submission" date="2022-04" db="EMBL/GenBank/DDBJ databases">
        <title>Roseibium sp. CAU 1639 isolated from mud.</title>
        <authorList>
            <person name="Kim W."/>
        </authorList>
    </citation>
    <scope>NUCLEOTIDE SEQUENCE</scope>
    <source>
        <strain evidence="9">CAU 1639</strain>
    </source>
</reference>
<evidence type="ECO:0000256" key="6">
    <source>
        <dbReference type="ARBA" id="ARBA00023326"/>
    </source>
</evidence>
<dbReference type="RefSeq" id="WP_248159244.1">
    <property type="nucleotide sequence ID" value="NZ_JALNMJ010000027.1"/>
</dbReference>
<evidence type="ECO:0000256" key="1">
    <source>
        <dbReference type="ARBA" id="ARBA00005641"/>
    </source>
</evidence>
<keyword evidence="4" id="KW-0119">Carbohydrate metabolism</keyword>
<protein>
    <submittedName>
        <fullName evidence="9">Glycoside hydrolase family 5 protein</fullName>
    </submittedName>
</protein>
<accession>A0ABT0H395</accession>
<sequence>MTFRTRRSLFWLVFSGLVLICILAGALIMQVRAQRIRADIVQAISSEDVVLPHFQRGINLSRLQNYAYRDPDRPGKYLWPPFRGPLSSISDSELDRLKALGMDFFRLPVDAGVFLAATDTERRILLDDLKTLILRLIEAGFSVMVDSHPATYSSDWKPKDILADTHGPRFQAYQTFLVDVAKRLRDLPADKVALELMNEPQSPCYRDDGEDWSVTQKRLFDSVRSAAPELVIVLTPACWHTLGGLENMSLEGYDGRTVFDFHFYDPYYLTHQSISWSQFPLRYIAGLTYPWTNGSIESAEKLTRRYQELLKEQGKELPDDAFDKAMSGIRDYYNRKRPDRAYVAGRFDTLAQWSEKYGIASERIVLGEFSAIRPPKGIPDDGSRLAWINDVRTIVEELGYGWALWSYDTEFGLLTDRDTKTIDPGIVDALGLNAEAAKLPVGP</sequence>
<evidence type="ECO:0000256" key="4">
    <source>
        <dbReference type="ARBA" id="ARBA00023277"/>
    </source>
</evidence>
<dbReference type="Proteomes" id="UP001431221">
    <property type="component" value="Unassembled WGS sequence"/>
</dbReference>
<dbReference type="EMBL" id="JALNMJ010000027">
    <property type="protein sequence ID" value="MCK7615568.1"/>
    <property type="molecule type" value="Genomic_DNA"/>
</dbReference>
<dbReference type="SUPFAM" id="SSF51445">
    <property type="entry name" value="(Trans)glycosidases"/>
    <property type="match status" value="1"/>
</dbReference>
<dbReference type="Pfam" id="PF00150">
    <property type="entry name" value="Cellulase"/>
    <property type="match status" value="1"/>
</dbReference>
<dbReference type="InterPro" id="IPR001547">
    <property type="entry name" value="Glyco_hydro_5"/>
</dbReference>
<evidence type="ECO:0000313" key="10">
    <source>
        <dbReference type="Proteomes" id="UP001431221"/>
    </source>
</evidence>